<evidence type="ECO:0000313" key="1">
    <source>
        <dbReference type="EMBL" id="KKM76804.1"/>
    </source>
</evidence>
<organism evidence="1">
    <name type="scientific">marine sediment metagenome</name>
    <dbReference type="NCBI Taxonomy" id="412755"/>
    <lineage>
        <taxon>unclassified sequences</taxon>
        <taxon>metagenomes</taxon>
        <taxon>ecological metagenomes</taxon>
    </lineage>
</organism>
<name>A0A0F9K409_9ZZZZ</name>
<sequence>MKELDFKINKYLMLKLEQGTTNIYVNNKLFWQCNYDDTEFIDEFTVRLNKVIEFPSVDYIIIPYESEFREHCLNLQTWVDNNYNTRLLPRHLVFPLLEKLAEIGDPQAKLALKEEIINRFLDGDISIRKYLVCCCYFDYLTKDEFIRVLDDFLQLLKVRYKKENKGMEVEFNKEIYTSNKYGYPYPFDRRYDQLWFKLTAKHRRRKELNNLINGFMKTYLIDPNEIDLIKRIFTWYIEIGEYQVVDFFYRHKKLFLTINKNAIKDYKRYLKIEKNENKYRNLKRSGQEISKVI</sequence>
<accession>A0A0F9K409</accession>
<gene>
    <name evidence="1" type="ORF">LCGC14_1376420</name>
</gene>
<dbReference type="EMBL" id="LAZR01008744">
    <property type="protein sequence ID" value="KKM76804.1"/>
    <property type="molecule type" value="Genomic_DNA"/>
</dbReference>
<comment type="caution">
    <text evidence="1">The sequence shown here is derived from an EMBL/GenBank/DDBJ whole genome shotgun (WGS) entry which is preliminary data.</text>
</comment>
<proteinExistence type="predicted"/>
<dbReference type="AlphaFoldDB" id="A0A0F9K409"/>
<reference evidence="1" key="1">
    <citation type="journal article" date="2015" name="Nature">
        <title>Complex archaea that bridge the gap between prokaryotes and eukaryotes.</title>
        <authorList>
            <person name="Spang A."/>
            <person name="Saw J.H."/>
            <person name="Jorgensen S.L."/>
            <person name="Zaremba-Niedzwiedzka K."/>
            <person name="Martijn J."/>
            <person name="Lind A.E."/>
            <person name="van Eijk R."/>
            <person name="Schleper C."/>
            <person name="Guy L."/>
            <person name="Ettema T.J."/>
        </authorList>
    </citation>
    <scope>NUCLEOTIDE SEQUENCE</scope>
</reference>
<protein>
    <submittedName>
        <fullName evidence="1">Uncharacterized protein</fullName>
    </submittedName>
</protein>